<sequence length="283" mass="31005">MPRFFLNKRLLILLVAVVLFVSLVGFTSRDRENASLPELFVYDVVGFASNIISKPVNFVVGIFSGAKDLSSTYEENKSLKEQVEQLGQLQSDVVTLKRENAELKQQTDVKSTLSEFDPISALVISRDPDGWFDQVTINKGSLDGIKPNMAVTTGKGLVGKIKSVSAKSSSVELLSSSDSRTRISAAIQGKDNKKAYGIVSGYNKEENTIQLTQLPIDQKYKKGQKVVTTGYGGRFPAGLLIGEIKDVENDQFGLSQTANIKTEADLYDFDTVFVAKRTVDTDS</sequence>
<evidence type="ECO:0000313" key="11">
    <source>
        <dbReference type="Proteomes" id="UP000270190"/>
    </source>
</evidence>
<dbReference type="AlphaFoldDB" id="A0A1D2KDT8"/>
<organism evidence="8 10">
    <name type="scientific">Brochothrix thermosphacta</name>
    <name type="common">Microbacterium thermosphactum</name>
    <dbReference type="NCBI Taxonomy" id="2756"/>
    <lineage>
        <taxon>Bacteria</taxon>
        <taxon>Bacillati</taxon>
        <taxon>Bacillota</taxon>
        <taxon>Bacilli</taxon>
        <taxon>Bacillales</taxon>
        <taxon>Listeriaceae</taxon>
        <taxon>Brochothrix</taxon>
    </lineage>
</organism>
<dbReference type="Proteomes" id="UP000243591">
    <property type="component" value="Chromosome"/>
</dbReference>
<evidence type="ECO:0000256" key="3">
    <source>
        <dbReference type="ARBA" id="ARBA00022960"/>
    </source>
</evidence>
<dbReference type="EMBL" id="CP023483">
    <property type="protein sequence ID" value="ATF25120.1"/>
    <property type="molecule type" value="Genomic_DNA"/>
</dbReference>
<name>A0A1D2KDT8_BROTH</name>
<proteinExistence type="inferred from homology"/>
<evidence type="ECO:0000313" key="8">
    <source>
        <dbReference type="EMBL" id="ATF25120.1"/>
    </source>
</evidence>
<gene>
    <name evidence="8" type="primary">mreC</name>
    <name evidence="9" type="ORF">BTBSAS_20246</name>
    <name evidence="8" type="ORF">CNY62_01270</name>
</gene>
<evidence type="ECO:0000256" key="4">
    <source>
        <dbReference type="ARBA" id="ARBA00032089"/>
    </source>
</evidence>
<dbReference type="GO" id="GO:0008360">
    <property type="term" value="P:regulation of cell shape"/>
    <property type="evidence" value="ECO:0007669"/>
    <property type="project" value="UniProtKB-KW"/>
</dbReference>
<dbReference type="GO" id="GO:0005886">
    <property type="term" value="C:plasma membrane"/>
    <property type="evidence" value="ECO:0007669"/>
    <property type="project" value="TreeGrafter"/>
</dbReference>
<evidence type="ECO:0000313" key="9">
    <source>
        <dbReference type="EMBL" id="SPP28376.1"/>
    </source>
</evidence>
<comment type="function">
    <text evidence="5">Involved in formation and maintenance of cell shape.</text>
</comment>
<dbReference type="InterPro" id="IPR042177">
    <property type="entry name" value="Cell/Rod_1"/>
</dbReference>
<keyword evidence="10" id="KW-1185">Reference proteome</keyword>
<evidence type="ECO:0000256" key="2">
    <source>
        <dbReference type="ARBA" id="ARBA00013855"/>
    </source>
</evidence>
<evidence type="ECO:0000256" key="1">
    <source>
        <dbReference type="ARBA" id="ARBA00009369"/>
    </source>
</evidence>
<reference evidence="11" key="3">
    <citation type="submission" date="2018-04" db="EMBL/GenBank/DDBJ databases">
        <authorList>
            <person name="Illikoud N."/>
        </authorList>
    </citation>
    <scope>NUCLEOTIDE SEQUENCE [LARGE SCALE GENOMIC DNA]</scope>
</reference>
<evidence type="ECO:0000256" key="5">
    <source>
        <dbReference type="PIRNR" id="PIRNR038471"/>
    </source>
</evidence>
<dbReference type="Pfam" id="PF04085">
    <property type="entry name" value="MreC"/>
    <property type="match status" value="1"/>
</dbReference>
<dbReference type="PIRSF" id="PIRSF038471">
    <property type="entry name" value="MreC"/>
    <property type="match status" value="1"/>
</dbReference>
<dbReference type="Gene3D" id="1.20.5.490">
    <property type="entry name" value="Single helix bin"/>
    <property type="match status" value="1"/>
</dbReference>
<keyword evidence="6" id="KW-0175">Coiled coil</keyword>
<dbReference type="STRING" id="2756.BFR44_02250"/>
<dbReference type="Gene3D" id="2.40.10.340">
    <property type="entry name" value="Rod shape-determining protein MreC, domain 1"/>
    <property type="match status" value="1"/>
</dbReference>
<keyword evidence="3 5" id="KW-0133">Cell shape</keyword>
<dbReference type="Proteomes" id="UP000270190">
    <property type="component" value="Unassembled WGS sequence"/>
</dbReference>
<dbReference type="RefSeq" id="WP_036027602.1">
    <property type="nucleotide sequence ID" value="NZ_CBCPIX010000001.1"/>
</dbReference>
<dbReference type="InterPro" id="IPR055342">
    <property type="entry name" value="MreC_beta-barrel_core"/>
</dbReference>
<dbReference type="OrthoDB" id="9792313at2"/>
<reference evidence="9" key="2">
    <citation type="submission" date="2018-04" db="EMBL/GenBank/DDBJ databases">
        <authorList>
            <person name="Go L.Y."/>
            <person name="Mitchell J.A."/>
        </authorList>
    </citation>
    <scope>NUCLEOTIDE SEQUENCE</scope>
    <source>
        <strain evidence="9">BSAS1 3</strain>
    </source>
</reference>
<dbReference type="NCBIfam" id="TIGR00219">
    <property type="entry name" value="mreC"/>
    <property type="match status" value="1"/>
</dbReference>
<accession>A0A1D2KDT8</accession>
<dbReference type="PANTHER" id="PTHR34138:SF1">
    <property type="entry name" value="CELL SHAPE-DETERMINING PROTEIN MREC"/>
    <property type="match status" value="1"/>
</dbReference>
<dbReference type="EMBL" id="OUNC01000012">
    <property type="protein sequence ID" value="SPP28376.1"/>
    <property type="molecule type" value="Genomic_DNA"/>
</dbReference>
<dbReference type="KEGG" id="bths:CNY62_01270"/>
<reference evidence="8 10" key="1">
    <citation type="submission" date="2017-09" db="EMBL/GenBank/DDBJ databases">
        <title>Complete Genome Sequences of Two Strains of the Meat Spoilage Bacterium Brochothrix thermosphacta Isolated from Ground Chicken.</title>
        <authorList>
            <person name="Paoli G.C."/>
            <person name="Wijey C."/>
            <person name="Chen C.-Y."/>
            <person name="Nguyen L."/>
            <person name="Yan X."/>
            <person name="Irwin P.L."/>
        </authorList>
    </citation>
    <scope>NUCLEOTIDE SEQUENCE [LARGE SCALE GENOMIC DNA]</scope>
    <source>
        <strain evidence="8 10">BI</strain>
    </source>
</reference>
<evidence type="ECO:0000259" key="7">
    <source>
        <dbReference type="Pfam" id="PF04085"/>
    </source>
</evidence>
<evidence type="ECO:0000313" key="10">
    <source>
        <dbReference type="Proteomes" id="UP000243591"/>
    </source>
</evidence>
<protein>
    <recommendedName>
        <fullName evidence="2 5">Cell shape-determining protein MreC</fullName>
    </recommendedName>
    <alternativeName>
        <fullName evidence="4 5">Cell shape protein MreC</fullName>
    </alternativeName>
</protein>
<dbReference type="InterPro" id="IPR007221">
    <property type="entry name" value="MreC"/>
</dbReference>
<evidence type="ECO:0000256" key="6">
    <source>
        <dbReference type="SAM" id="Coils"/>
    </source>
</evidence>
<comment type="similarity">
    <text evidence="1 5">Belongs to the MreC family.</text>
</comment>
<feature type="domain" description="Rod shape-determining protein MreC beta-barrel core" evidence="7">
    <location>
        <begin position="123"/>
        <end position="275"/>
    </location>
</feature>
<dbReference type="Gene3D" id="2.40.10.350">
    <property type="entry name" value="Rod shape-determining protein MreC, domain 2"/>
    <property type="match status" value="1"/>
</dbReference>
<dbReference type="InterPro" id="IPR042175">
    <property type="entry name" value="Cell/Rod_MreC_2"/>
</dbReference>
<dbReference type="PANTHER" id="PTHR34138">
    <property type="entry name" value="CELL SHAPE-DETERMINING PROTEIN MREC"/>
    <property type="match status" value="1"/>
</dbReference>
<feature type="coiled-coil region" evidence="6">
    <location>
        <begin position="69"/>
        <end position="106"/>
    </location>
</feature>